<dbReference type="PANTHER" id="PTHR10146">
    <property type="entry name" value="PROLINE SYNTHETASE CO-TRANSCRIBED BACTERIAL HOMOLOG PROTEIN"/>
    <property type="match status" value="1"/>
</dbReference>
<dbReference type="AlphaFoldDB" id="A0A6P1Y0N0"/>
<gene>
    <name evidence="6" type="ORF">GWP43_05165</name>
</gene>
<comment type="cofactor">
    <cofactor evidence="3">
        <name>pyridoxal 5'-phosphate</name>
        <dbReference type="ChEBI" id="CHEBI:597326"/>
    </cofactor>
</comment>
<evidence type="ECO:0000256" key="3">
    <source>
        <dbReference type="PIRSR" id="PIRSR004848-1"/>
    </source>
</evidence>
<reference evidence="6 7" key="1">
    <citation type="submission" date="2020-01" db="EMBL/GenBank/DDBJ databases">
        <title>Complete genome sequence of a human oral phylogroup 1 Treponema sp. strain ATCC 700766, originally isolated from periodontitis dental plaque.</title>
        <authorList>
            <person name="Chan Y."/>
            <person name="Huo Y.-B."/>
            <person name="Yu X.-L."/>
            <person name="Zeng H."/>
            <person name="Leung W.-K."/>
            <person name="Watt R.M."/>
        </authorList>
    </citation>
    <scope>NUCLEOTIDE SEQUENCE [LARGE SCALE GENOMIC DNA]</scope>
    <source>
        <strain evidence="6 7">OMZ 804</strain>
    </source>
</reference>
<evidence type="ECO:0000256" key="2">
    <source>
        <dbReference type="HAMAP-Rule" id="MF_02087"/>
    </source>
</evidence>
<sequence>MEHIIQKNILHIKERIKAACKRAGRNPKEVQLLLATKTVEPERILQAFACGCTLIGENKVQELRDKYEALSAVPHTAHFIGHLQSNKIKEVIQYAQCIQSIDNLDTAQKLEQRLAQEGRNLDILVQVNTSAEESKFGCAPGEAETLVKAIATLPHVTIRGFMTIGLFSGEEDKVRACFRCLKQVQKRVAALALPNISTDILSMGMSGDLEIAIEEGSTMLRIGTAVFGERQYPDTYYWNEQNPS</sequence>
<evidence type="ECO:0000256" key="4">
    <source>
        <dbReference type="RuleBase" id="RU004514"/>
    </source>
</evidence>
<dbReference type="PIRSF" id="PIRSF004848">
    <property type="entry name" value="YBL036c_PLPDEIII"/>
    <property type="match status" value="1"/>
</dbReference>
<dbReference type="PANTHER" id="PTHR10146:SF14">
    <property type="entry name" value="PYRIDOXAL PHOSPHATE HOMEOSTASIS PROTEIN"/>
    <property type="match status" value="1"/>
</dbReference>
<organism evidence="6 7">
    <name type="scientific">Treponema vincentii</name>
    <dbReference type="NCBI Taxonomy" id="69710"/>
    <lineage>
        <taxon>Bacteria</taxon>
        <taxon>Pseudomonadati</taxon>
        <taxon>Spirochaetota</taxon>
        <taxon>Spirochaetia</taxon>
        <taxon>Spirochaetales</taxon>
        <taxon>Treponemataceae</taxon>
        <taxon>Treponema</taxon>
    </lineage>
</organism>
<comment type="function">
    <text evidence="2">Pyridoxal 5'-phosphate (PLP)-binding protein, which is involved in PLP homeostasis.</text>
</comment>
<comment type="similarity">
    <text evidence="2 4">Belongs to the pyridoxal phosphate-binding protein YggS/PROSC family.</text>
</comment>
<evidence type="ECO:0000313" key="7">
    <source>
        <dbReference type="Proteomes" id="UP000464374"/>
    </source>
</evidence>
<evidence type="ECO:0000313" key="6">
    <source>
        <dbReference type="EMBL" id="QHX42929.1"/>
    </source>
</evidence>
<feature type="modified residue" description="N6-(pyridoxal phosphate)lysine" evidence="2 3">
    <location>
        <position position="37"/>
    </location>
</feature>
<dbReference type="InterPro" id="IPR001608">
    <property type="entry name" value="Ala_racemase_N"/>
</dbReference>
<dbReference type="Pfam" id="PF01168">
    <property type="entry name" value="Ala_racemase_N"/>
    <property type="match status" value="1"/>
</dbReference>
<dbReference type="NCBIfam" id="TIGR00044">
    <property type="entry name" value="YggS family pyridoxal phosphate-dependent enzyme"/>
    <property type="match status" value="1"/>
</dbReference>
<evidence type="ECO:0000256" key="1">
    <source>
        <dbReference type="ARBA" id="ARBA00022898"/>
    </source>
</evidence>
<dbReference type="Gene3D" id="3.20.20.10">
    <property type="entry name" value="Alanine racemase"/>
    <property type="match status" value="1"/>
</dbReference>
<dbReference type="HAMAP" id="MF_02087">
    <property type="entry name" value="PLP_homeostasis"/>
    <property type="match status" value="1"/>
</dbReference>
<evidence type="ECO:0000259" key="5">
    <source>
        <dbReference type="Pfam" id="PF01168"/>
    </source>
</evidence>
<dbReference type="Proteomes" id="UP000464374">
    <property type="component" value="Chromosome"/>
</dbReference>
<name>A0A6P1Y0N0_9SPIR</name>
<dbReference type="SUPFAM" id="SSF51419">
    <property type="entry name" value="PLP-binding barrel"/>
    <property type="match status" value="1"/>
</dbReference>
<protein>
    <recommendedName>
        <fullName evidence="2">Pyridoxal phosphate homeostasis protein</fullName>
        <shortName evidence="2">PLP homeostasis protein</shortName>
    </recommendedName>
</protein>
<dbReference type="InterPro" id="IPR029066">
    <property type="entry name" value="PLP-binding_barrel"/>
</dbReference>
<dbReference type="FunFam" id="3.20.20.10:FF:000018">
    <property type="entry name" value="Pyridoxal phosphate homeostasis protein"/>
    <property type="match status" value="1"/>
</dbReference>
<dbReference type="KEGG" id="trz:GWP43_05165"/>
<proteinExistence type="inferred from homology"/>
<dbReference type="EMBL" id="CP048020">
    <property type="protein sequence ID" value="QHX42929.1"/>
    <property type="molecule type" value="Genomic_DNA"/>
</dbReference>
<dbReference type="CDD" id="cd00635">
    <property type="entry name" value="PLPDE_III_YBL036c_like"/>
    <property type="match status" value="1"/>
</dbReference>
<feature type="domain" description="Alanine racemase N-terminal" evidence="5">
    <location>
        <begin position="12"/>
        <end position="230"/>
    </location>
</feature>
<dbReference type="InterPro" id="IPR011078">
    <property type="entry name" value="PyrdxlP_homeostasis"/>
</dbReference>
<keyword evidence="1 2" id="KW-0663">Pyridoxal phosphate</keyword>
<accession>A0A6P1Y0N0</accession>
<dbReference type="GO" id="GO:0030170">
    <property type="term" value="F:pyridoxal phosphate binding"/>
    <property type="evidence" value="ECO:0007669"/>
    <property type="project" value="UniProtKB-UniRule"/>
</dbReference>
<dbReference type="RefSeq" id="WP_162663217.1">
    <property type="nucleotide sequence ID" value="NZ_CP048020.1"/>
</dbReference>